<comment type="subcellular location">
    <subcellularLocation>
        <location evidence="1">Cell membrane</location>
        <topology evidence="1">Multi-pass membrane protein</topology>
    </subcellularLocation>
</comment>
<organism evidence="10 11">
    <name type="scientific">Daphnia pulex</name>
    <name type="common">Water flea</name>
    <dbReference type="NCBI Taxonomy" id="6669"/>
    <lineage>
        <taxon>Eukaryota</taxon>
        <taxon>Metazoa</taxon>
        <taxon>Ecdysozoa</taxon>
        <taxon>Arthropoda</taxon>
        <taxon>Crustacea</taxon>
        <taxon>Branchiopoda</taxon>
        <taxon>Diplostraca</taxon>
        <taxon>Cladocera</taxon>
        <taxon>Anomopoda</taxon>
        <taxon>Daphniidae</taxon>
        <taxon>Daphnia</taxon>
    </lineage>
</organism>
<gene>
    <name evidence="10" type="ORF">DAPPUDRAFT_270543</name>
</gene>
<dbReference type="GO" id="GO:0005886">
    <property type="term" value="C:plasma membrane"/>
    <property type="evidence" value="ECO:0007669"/>
    <property type="project" value="UniProtKB-SubCell"/>
</dbReference>
<dbReference type="HOGENOM" id="CLU_100629_0_0_1"/>
<accession>E9I0W5</accession>
<keyword evidence="6 8" id="KW-1133">Transmembrane helix</keyword>
<keyword evidence="3" id="KW-0813">Transport</keyword>
<dbReference type="EMBL" id="GL733643">
    <property type="protein sequence ID" value="EFX62366.1"/>
    <property type="molecule type" value="Genomic_DNA"/>
</dbReference>
<evidence type="ECO:0000256" key="5">
    <source>
        <dbReference type="ARBA" id="ARBA00022692"/>
    </source>
</evidence>
<keyword evidence="5 8" id="KW-0812">Transmembrane</keyword>
<evidence type="ECO:0000256" key="4">
    <source>
        <dbReference type="ARBA" id="ARBA00022475"/>
    </source>
</evidence>
<feature type="transmembrane region" description="Helical" evidence="8">
    <location>
        <begin position="6"/>
        <end position="24"/>
    </location>
</feature>
<keyword evidence="7 8" id="KW-0472">Membrane</keyword>
<dbReference type="PANTHER" id="PTHR30294">
    <property type="entry name" value="MEMBRANE COMPONENT OF ABC TRANSPORTER YHHJ-RELATED"/>
    <property type="match status" value="1"/>
</dbReference>
<evidence type="ECO:0000313" key="11">
    <source>
        <dbReference type="Proteomes" id="UP000000305"/>
    </source>
</evidence>
<evidence type="ECO:0000256" key="6">
    <source>
        <dbReference type="ARBA" id="ARBA00022989"/>
    </source>
</evidence>
<reference evidence="10 11" key="1">
    <citation type="journal article" date="2011" name="Science">
        <title>The ecoresponsive genome of Daphnia pulex.</title>
        <authorList>
            <person name="Colbourne J.K."/>
            <person name="Pfrender M.E."/>
            <person name="Gilbert D."/>
            <person name="Thomas W.K."/>
            <person name="Tucker A."/>
            <person name="Oakley T.H."/>
            <person name="Tokishita S."/>
            <person name="Aerts A."/>
            <person name="Arnold G.J."/>
            <person name="Basu M.K."/>
            <person name="Bauer D.J."/>
            <person name="Caceres C.E."/>
            <person name="Carmel L."/>
            <person name="Casola C."/>
            <person name="Choi J.H."/>
            <person name="Detter J.C."/>
            <person name="Dong Q."/>
            <person name="Dusheyko S."/>
            <person name="Eads B.D."/>
            <person name="Frohlich T."/>
            <person name="Geiler-Samerotte K.A."/>
            <person name="Gerlach D."/>
            <person name="Hatcher P."/>
            <person name="Jogdeo S."/>
            <person name="Krijgsveld J."/>
            <person name="Kriventseva E.V."/>
            <person name="Kultz D."/>
            <person name="Laforsch C."/>
            <person name="Lindquist E."/>
            <person name="Lopez J."/>
            <person name="Manak J.R."/>
            <person name="Muller J."/>
            <person name="Pangilinan J."/>
            <person name="Patwardhan R.P."/>
            <person name="Pitluck S."/>
            <person name="Pritham E.J."/>
            <person name="Rechtsteiner A."/>
            <person name="Rho M."/>
            <person name="Rogozin I.B."/>
            <person name="Sakarya O."/>
            <person name="Salamov A."/>
            <person name="Schaack S."/>
            <person name="Shapiro H."/>
            <person name="Shiga Y."/>
            <person name="Skalitzky C."/>
            <person name="Smith Z."/>
            <person name="Souvorov A."/>
            <person name="Sung W."/>
            <person name="Tang Z."/>
            <person name="Tsuchiya D."/>
            <person name="Tu H."/>
            <person name="Vos H."/>
            <person name="Wang M."/>
            <person name="Wolf Y.I."/>
            <person name="Yamagata H."/>
            <person name="Yamada T."/>
            <person name="Ye Y."/>
            <person name="Shaw J.R."/>
            <person name="Andrews J."/>
            <person name="Crease T.J."/>
            <person name="Tang H."/>
            <person name="Lucas S.M."/>
            <person name="Robertson H.M."/>
            <person name="Bork P."/>
            <person name="Koonin E.V."/>
            <person name="Zdobnov E.M."/>
            <person name="Grigoriev I.V."/>
            <person name="Lynch M."/>
            <person name="Boore J.L."/>
        </authorList>
    </citation>
    <scope>NUCLEOTIDE SEQUENCE [LARGE SCALE GENOMIC DNA]</scope>
</reference>
<evidence type="ECO:0000256" key="2">
    <source>
        <dbReference type="ARBA" id="ARBA00007783"/>
    </source>
</evidence>
<evidence type="ECO:0000256" key="1">
    <source>
        <dbReference type="ARBA" id="ARBA00004651"/>
    </source>
</evidence>
<comment type="similarity">
    <text evidence="2">Belongs to the ABC-2 integral membrane protein family.</text>
</comment>
<dbReference type="InParanoid" id="E9I0W5"/>
<evidence type="ECO:0000256" key="8">
    <source>
        <dbReference type="SAM" id="Phobius"/>
    </source>
</evidence>
<dbReference type="PhylomeDB" id="E9I0W5"/>
<sequence length="91" mass="9966">MGALSLSQASFLPLLVISGICWPIEGMPLYLRKIAYAMPLTYAIESVRCIFARGWGVEQPNVYAGILVSCGWILTFLVLCLVVARVRNSSS</sequence>
<proteinExistence type="inferred from homology"/>
<evidence type="ECO:0000256" key="7">
    <source>
        <dbReference type="ARBA" id="ARBA00023136"/>
    </source>
</evidence>
<protein>
    <recommendedName>
        <fullName evidence="9">ABC transmembrane type-2 domain-containing protein</fullName>
    </recommendedName>
</protein>
<evidence type="ECO:0000256" key="3">
    <source>
        <dbReference type="ARBA" id="ARBA00022448"/>
    </source>
</evidence>
<dbReference type="InterPro" id="IPR051449">
    <property type="entry name" value="ABC-2_transporter_component"/>
</dbReference>
<dbReference type="InterPro" id="IPR047817">
    <property type="entry name" value="ABC2_TM_bact-type"/>
</dbReference>
<evidence type="ECO:0000313" key="10">
    <source>
        <dbReference type="EMBL" id="EFX62366.1"/>
    </source>
</evidence>
<dbReference type="PANTHER" id="PTHR30294:SF38">
    <property type="entry name" value="TRANSPORT PERMEASE PROTEIN"/>
    <property type="match status" value="1"/>
</dbReference>
<dbReference type="AlphaFoldDB" id="E9I0W5"/>
<feature type="transmembrane region" description="Helical" evidence="8">
    <location>
        <begin position="62"/>
        <end position="84"/>
    </location>
</feature>
<evidence type="ECO:0000259" key="9">
    <source>
        <dbReference type="PROSITE" id="PS51012"/>
    </source>
</evidence>
<keyword evidence="4" id="KW-1003">Cell membrane</keyword>
<dbReference type="Proteomes" id="UP000000305">
    <property type="component" value="Unassembled WGS sequence"/>
</dbReference>
<keyword evidence="11" id="KW-1185">Reference proteome</keyword>
<dbReference type="OrthoDB" id="10255969at2759"/>
<dbReference type="Pfam" id="PF01061">
    <property type="entry name" value="ABC2_membrane"/>
    <property type="match status" value="1"/>
</dbReference>
<dbReference type="PROSITE" id="PS51012">
    <property type="entry name" value="ABC_TM2"/>
    <property type="match status" value="1"/>
</dbReference>
<dbReference type="KEGG" id="dpx:DAPPUDRAFT_270543"/>
<dbReference type="InterPro" id="IPR013525">
    <property type="entry name" value="ABC2_TM"/>
</dbReference>
<name>E9I0W5_DAPPU</name>
<feature type="domain" description="ABC transmembrane type-2" evidence="9">
    <location>
        <begin position="1"/>
        <end position="87"/>
    </location>
</feature>
<dbReference type="GO" id="GO:0140359">
    <property type="term" value="F:ABC-type transporter activity"/>
    <property type="evidence" value="ECO:0007669"/>
    <property type="project" value="InterPro"/>
</dbReference>